<dbReference type="EMBL" id="CM056812">
    <property type="protein sequence ID" value="KAJ8616870.1"/>
    <property type="molecule type" value="Genomic_DNA"/>
</dbReference>
<evidence type="ECO:0000313" key="2">
    <source>
        <dbReference type="Proteomes" id="UP001234297"/>
    </source>
</evidence>
<protein>
    <submittedName>
        <fullName evidence="1">Uncharacterized protein</fullName>
    </submittedName>
</protein>
<sequence>MRMQKLNFFSSEEEEEEAVMMALRPHCFVTNAFPSSYHHPNPKGLLLYLTNHQLLRSKFRLGQTVHFSALVFPQMRTNAKEMKMVKAEFQESKGRKAQFVAERKERTQLPRYADDCGSVYQFSEFLSHPLGLESILNARAMQSFQNLDSNTFRCTLPNFQFFNFKLAPVMDLRVTPTSEDCTVELLSCKFEGSDDIKQQDDLLSVFMRNYITWDANSSEPTMDVDVKLIVTLEVSSLPLRLVPLSAIETPGNVIMKGLIDVYVPLLLQQMHEDYYKWVQEQSKVPL</sequence>
<accession>A0ACC2K6W7</accession>
<gene>
    <name evidence="1" type="ORF">MRB53_013056</name>
</gene>
<organism evidence="1 2">
    <name type="scientific">Persea americana</name>
    <name type="common">Avocado</name>
    <dbReference type="NCBI Taxonomy" id="3435"/>
    <lineage>
        <taxon>Eukaryota</taxon>
        <taxon>Viridiplantae</taxon>
        <taxon>Streptophyta</taxon>
        <taxon>Embryophyta</taxon>
        <taxon>Tracheophyta</taxon>
        <taxon>Spermatophyta</taxon>
        <taxon>Magnoliopsida</taxon>
        <taxon>Magnoliidae</taxon>
        <taxon>Laurales</taxon>
        <taxon>Lauraceae</taxon>
        <taxon>Persea</taxon>
    </lineage>
</organism>
<dbReference type="Proteomes" id="UP001234297">
    <property type="component" value="Chromosome 4"/>
</dbReference>
<evidence type="ECO:0000313" key="1">
    <source>
        <dbReference type="EMBL" id="KAJ8616870.1"/>
    </source>
</evidence>
<keyword evidence="2" id="KW-1185">Reference proteome</keyword>
<name>A0ACC2K6W7_PERAE</name>
<reference evidence="1 2" key="1">
    <citation type="journal article" date="2022" name="Hortic Res">
        <title>A haplotype resolved chromosomal level avocado genome allows analysis of novel avocado genes.</title>
        <authorList>
            <person name="Nath O."/>
            <person name="Fletcher S.J."/>
            <person name="Hayward A."/>
            <person name="Shaw L.M."/>
            <person name="Masouleh A.K."/>
            <person name="Furtado A."/>
            <person name="Henry R.J."/>
            <person name="Mitter N."/>
        </authorList>
    </citation>
    <scope>NUCLEOTIDE SEQUENCE [LARGE SCALE GENOMIC DNA]</scope>
    <source>
        <strain evidence="2">cv. Hass</strain>
    </source>
</reference>
<comment type="caution">
    <text evidence="1">The sequence shown here is derived from an EMBL/GenBank/DDBJ whole genome shotgun (WGS) entry which is preliminary data.</text>
</comment>
<proteinExistence type="predicted"/>